<gene>
    <name evidence="1" type="ORF">METZ01_LOCUS221363</name>
</gene>
<sequence length="81" mass="9674">VKSDFINPDSIDVILNNMRRKPEDWWMDQYHVKHRSGVSIWIGNGITNYHVQEPHYQAISWSNRLKLRKALKKLKEDMPSL</sequence>
<organism evidence="1">
    <name type="scientific">marine metagenome</name>
    <dbReference type="NCBI Taxonomy" id="408172"/>
    <lineage>
        <taxon>unclassified sequences</taxon>
        <taxon>metagenomes</taxon>
        <taxon>ecological metagenomes</taxon>
    </lineage>
</organism>
<protein>
    <submittedName>
        <fullName evidence="1">Uncharacterized protein</fullName>
    </submittedName>
</protein>
<feature type="non-terminal residue" evidence="1">
    <location>
        <position position="1"/>
    </location>
</feature>
<proteinExistence type="predicted"/>
<reference evidence="1" key="1">
    <citation type="submission" date="2018-05" db="EMBL/GenBank/DDBJ databases">
        <authorList>
            <person name="Lanie J.A."/>
            <person name="Ng W.-L."/>
            <person name="Kazmierczak K.M."/>
            <person name="Andrzejewski T.M."/>
            <person name="Davidsen T.M."/>
            <person name="Wayne K.J."/>
            <person name="Tettelin H."/>
            <person name="Glass J.I."/>
            <person name="Rusch D."/>
            <person name="Podicherti R."/>
            <person name="Tsui H.-C.T."/>
            <person name="Winkler M.E."/>
        </authorList>
    </citation>
    <scope>NUCLEOTIDE SEQUENCE</scope>
</reference>
<evidence type="ECO:0000313" key="1">
    <source>
        <dbReference type="EMBL" id="SVB68509.1"/>
    </source>
</evidence>
<dbReference type="AlphaFoldDB" id="A0A382G0V9"/>
<accession>A0A382G0V9</accession>
<dbReference type="EMBL" id="UINC01052781">
    <property type="protein sequence ID" value="SVB68509.1"/>
    <property type="molecule type" value="Genomic_DNA"/>
</dbReference>
<name>A0A382G0V9_9ZZZZ</name>